<dbReference type="Proteomes" id="UP000216725">
    <property type="component" value="Unassembled WGS sequence"/>
</dbReference>
<evidence type="ECO:0000313" key="1">
    <source>
        <dbReference type="EMBL" id="OZG51532.1"/>
    </source>
</evidence>
<organism evidence="1 2">
    <name type="scientific">Pseudoscardovia radai</name>
    <dbReference type="NCBI Taxonomy" id="987066"/>
    <lineage>
        <taxon>Bacteria</taxon>
        <taxon>Bacillati</taxon>
        <taxon>Actinomycetota</taxon>
        <taxon>Actinomycetes</taxon>
        <taxon>Bifidobacteriales</taxon>
        <taxon>Bifidobacteriaceae</taxon>
        <taxon>Pseudoscardovia</taxon>
    </lineage>
</organism>
<proteinExistence type="predicted"/>
<keyword evidence="1" id="KW-0067">ATP-binding</keyword>
<keyword evidence="1" id="KW-0378">Hydrolase</keyword>
<dbReference type="RefSeq" id="WP_211280490.1">
    <property type="nucleotide sequence ID" value="NZ_JBKZBO010000035.1"/>
</dbReference>
<keyword evidence="1" id="KW-0547">Nucleotide-binding</keyword>
<accession>A0A261EXF2</accession>
<keyword evidence="1" id="KW-0347">Helicase</keyword>
<protein>
    <submittedName>
        <fullName evidence="1">RNA helicase</fullName>
    </submittedName>
</protein>
<dbReference type="GO" id="GO:0004386">
    <property type="term" value="F:helicase activity"/>
    <property type="evidence" value="ECO:0007669"/>
    <property type="project" value="UniProtKB-KW"/>
</dbReference>
<sequence length="78" mass="9389">MIDNDSVIQSISHDIQEMYFGYFHFDTDDEACWFDENQERKDKRKMLAMLKQLNNRLNEINDGSFTVEDLETPRVRKL</sequence>
<evidence type="ECO:0000313" key="2">
    <source>
        <dbReference type="Proteomes" id="UP000216725"/>
    </source>
</evidence>
<dbReference type="EMBL" id="MWWR01000008">
    <property type="protein sequence ID" value="OZG51532.1"/>
    <property type="molecule type" value="Genomic_DNA"/>
</dbReference>
<name>A0A261EXF2_9BIFI</name>
<reference evidence="1 2" key="1">
    <citation type="journal article" date="2017" name="BMC Genomics">
        <title>Comparative genomic and phylogenomic analyses of the Bifidobacteriaceae family.</title>
        <authorList>
            <person name="Lugli G.A."/>
            <person name="Milani C."/>
            <person name="Turroni F."/>
            <person name="Duranti S."/>
            <person name="Mancabelli L."/>
            <person name="Mangifesta M."/>
            <person name="Ferrario C."/>
            <person name="Modesto M."/>
            <person name="Mattarelli P."/>
            <person name="Jiri K."/>
            <person name="van Sinderen D."/>
            <person name="Ventura M."/>
        </authorList>
    </citation>
    <scope>NUCLEOTIDE SEQUENCE [LARGE SCALE GENOMIC DNA]</scope>
    <source>
        <strain evidence="1 2">DSM 24742</strain>
    </source>
</reference>
<gene>
    <name evidence="1" type="ORF">PSRA_1167</name>
</gene>
<comment type="caution">
    <text evidence="1">The sequence shown here is derived from an EMBL/GenBank/DDBJ whole genome shotgun (WGS) entry which is preliminary data.</text>
</comment>
<dbReference type="AlphaFoldDB" id="A0A261EXF2"/>
<keyword evidence="2" id="KW-1185">Reference proteome</keyword>